<keyword evidence="5" id="KW-0349">Heme</keyword>
<dbReference type="PANTHER" id="PTHR24305:SF166">
    <property type="entry name" value="CYTOCHROME P450 12A4, MITOCHONDRIAL-RELATED"/>
    <property type="match status" value="1"/>
</dbReference>
<keyword evidence="3 5" id="KW-0479">Metal-binding</keyword>
<feature type="binding site" description="axial binding residue" evidence="5">
    <location>
        <position position="433"/>
    </location>
    <ligand>
        <name>heme</name>
        <dbReference type="ChEBI" id="CHEBI:30413"/>
    </ligand>
    <ligandPart>
        <name>Fe</name>
        <dbReference type="ChEBI" id="CHEBI:18248"/>
    </ligandPart>
</feature>
<keyword evidence="4 5" id="KW-0408">Iron</keyword>
<dbReference type="SUPFAM" id="SSF48264">
    <property type="entry name" value="Cytochrome P450"/>
    <property type="match status" value="1"/>
</dbReference>
<dbReference type="GO" id="GO:0005506">
    <property type="term" value="F:iron ion binding"/>
    <property type="evidence" value="ECO:0007669"/>
    <property type="project" value="InterPro"/>
</dbReference>
<gene>
    <name evidence="7" type="ORF">M011DRAFT_483230</name>
</gene>
<evidence type="ECO:0000256" key="4">
    <source>
        <dbReference type="ARBA" id="ARBA00023004"/>
    </source>
</evidence>
<proteinExistence type="inferred from homology"/>
<protein>
    <submittedName>
        <fullName evidence="7">Cytochrome P450</fullName>
    </submittedName>
</protein>
<evidence type="ECO:0000256" key="6">
    <source>
        <dbReference type="SAM" id="Phobius"/>
    </source>
</evidence>
<dbReference type="PRINTS" id="PR00465">
    <property type="entry name" value="EP450IV"/>
</dbReference>
<dbReference type="GO" id="GO:0020037">
    <property type="term" value="F:heme binding"/>
    <property type="evidence" value="ECO:0007669"/>
    <property type="project" value="InterPro"/>
</dbReference>
<dbReference type="Proteomes" id="UP000799440">
    <property type="component" value="Unassembled WGS sequence"/>
</dbReference>
<name>A0A6A6VL08_9PLEO</name>
<dbReference type="Pfam" id="PF00067">
    <property type="entry name" value="p450"/>
    <property type="match status" value="1"/>
</dbReference>
<organism evidence="7 8">
    <name type="scientific">Sporormia fimetaria CBS 119925</name>
    <dbReference type="NCBI Taxonomy" id="1340428"/>
    <lineage>
        <taxon>Eukaryota</taxon>
        <taxon>Fungi</taxon>
        <taxon>Dikarya</taxon>
        <taxon>Ascomycota</taxon>
        <taxon>Pezizomycotina</taxon>
        <taxon>Dothideomycetes</taxon>
        <taxon>Pleosporomycetidae</taxon>
        <taxon>Pleosporales</taxon>
        <taxon>Sporormiaceae</taxon>
        <taxon>Sporormia</taxon>
    </lineage>
</organism>
<evidence type="ECO:0000256" key="3">
    <source>
        <dbReference type="ARBA" id="ARBA00022723"/>
    </source>
</evidence>
<evidence type="ECO:0000256" key="2">
    <source>
        <dbReference type="ARBA" id="ARBA00010617"/>
    </source>
</evidence>
<evidence type="ECO:0000313" key="8">
    <source>
        <dbReference type="Proteomes" id="UP000799440"/>
    </source>
</evidence>
<dbReference type="GO" id="GO:0016705">
    <property type="term" value="F:oxidoreductase activity, acting on paired donors, with incorporation or reduction of molecular oxygen"/>
    <property type="evidence" value="ECO:0007669"/>
    <property type="project" value="InterPro"/>
</dbReference>
<comment type="cofactor">
    <cofactor evidence="1 5">
        <name>heme</name>
        <dbReference type="ChEBI" id="CHEBI:30413"/>
    </cofactor>
</comment>
<dbReference type="GO" id="GO:0004497">
    <property type="term" value="F:monooxygenase activity"/>
    <property type="evidence" value="ECO:0007669"/>
    <property type="project" value="InterPro"/>
</dbReference>
<dbReference type="AlphaFoldDB" id="A0A6A6VL08"/>
<dbReference type="InterPro" id="IPR036396">
    <property type="entry name" value="Cyt_P450_sf"/>
</dbReference>
<keyword evidence="8" id="KW-1185">Reference proteome</keyword>
<reference evidence="7" key="1">
    <citation type="journal article" date="2020" name="Stud. Mycol.">
        <title>101 Dothideomycetes genomes: a test case for predicting lifestyles and emergence of pathogens.</title>
        <authorList>
            <person name="Haridas S."/>
            <person name="Albert R."/>
            <person name="Binder M."/>
            <person name="Bloem J."/>
            <person name="Labutti K."/>
            <person name="Salamov A."/>
            <person name="Andreopoulos B."/>
            <person name="Baker S."/>
            <person name="Barry K."/>
            <person name="Bills G."/>
            <person name="Bluhm B."/>
            <person name="Cannon C."/>
            <person name="Castanera R."/>
            <person name="Culley D."/>
            <person name="Daum C."/>
            <person name="Ezra D."/>
            <person name="Gonzalez J."/>
            <person name="Henrissat B."/>
            <person name="Kuo A."/>
            <person name="Liang C."/>
            <person name="Lipzen A."/>
            <person name="Lutzoni F."/>
            <person name="Magnuson J."/>
            <person name="Mondo S."/>
            <person name="Nolan M."/>
            <person name="Ohm R."/>
            <person name="Pangilinan J."/>
            <person name="Park H.-J."/>
            <person name="Ramirez L."/>
            <person name="Alfaro M."/>
            <person name="Sun H."/>
            <person name="Tritt A."/>
            <person name="Yoshinaga Y."/>
            <person name="Zwiers L.-H."/>
            <person name="Turgeon B."/>
            <person name="Goodwin S."/>
            <person name="Spatafora J."/>
            <person name="Crous P."/>
            <person name="Grigoriev I."/>
        </authorList>
    </citation>
    <scope>NUCLEOTIDE SEQUENCE</scope>
    <source>
        <strain evidence="7">CBS 119925</strain>
    </source>
</reference>
<dbReference type="InterPro" id="IPR002403">
    <property type="entry name" value="Cyt_P450_E_grp-IV"/>
</dbReference>
<comment type="similarity">
    <text evidence="2">Belongs to the cytochrome P450 family.</text>
</comment>
<accession>A0A6A6VL08</accession>
<keyword evidence="6" id="KW-0812">Transmembrane</keyword>
<evidence type="ECO:0000313" key="7">
    <source>
        <dbReference type="EMBL" id="KAF2751285.1"/>
    </source>
</evidence>
<dbReference type="Gene3D" id="1.10.630.10">
    <property type="entry name" value="Cytochrome P450"/>
    <property type="match status" value="1"/>
</dbReference>
<dbReference type="PANTHER" id="PTHR24305">
    <property type="entry name" value="CYTOCHROME P450"/>
    <property type="match status" value="1"/>
</dbReference>
<dbReference type="OrthoDB" id="1470350at2759"/>
<feature type="transmembrane region" description="Helical" evidence="6">
    <location>
        <begin position="12"/>
        <end position="35"/>
    </location>
</feature>
<keyword evidence="6" id="KW-1133">Transmembrane helix</keyword>
<dbReference type="InterPro" id="IPR001128">
    <property type="entry name" value="Cyt_P450"/>
</dbReference>
<dbReference type="EMBL" id="MU006562">
    <property type="protein sequence ID" value="KAF2751285.1"/>
    <property type="molecule type" value="Genomic_DNA"/>
</dbReference>
<evidence type="ECO:0000256" key="1">
    <source>
        <dbReference type="ARBA" id="ARBA00001971"/>
    </source>
</evidence>
<sequence length="488" mass="54419">MALPIGDSGLAKAAVIALPLGLLYVFYTYIVYPLFLSPLRNIPTAHWSCAVSSIWIDYQRRGFAQAVELLRAAHERHGPIIRLSPYEVSVSSMEAAKKVYIERGGYPKPKWWAAFFSTYGVINGSSMIGGHGDKMHAVRKRDHGNVYSKSTVVSSDEVKTLGKELLPDLLAIIDSKVAKEEGVLDMFKPNGAVGVDFTSAYIYGRPSGTHFLRDLSAGVHWFRHADNWFKQRGGPTEAKESLKWMEGWGLRSANGSEKEATLEKGLAPVQRQLSSRGLAGKDLASELLDHVLAGAEGPRVVLTYLEWELSRNPSIQSRLRKELPRDIDTIASDIKALDSLPMLEAVLVETMRCHTPFPGAMYREAPAEGTTLHDYFIPGGTQISASLGIFHYNRDVFEKPEEWNPDRWLTGDQEKLSMMRNWFWAFSKGSRTCTGKDFILIVMKMAIAAIYSQYCTRVVDDSGMEPEDHVSAAPVGESLVLKFERVQE</sequence>
<dbReference type="InterPro" id="IPR050121">
    <property type="entry name" value="Cytochrome_P450_monoxygenase"/>
</dbReference>
<evidence type="ECO:0000256" key="5">
    <source>
        <dbReference type="PIRSR" id="PIRSR602403-1"/>
    </source>
</evidence>
<keyword evidence="6" id="KW-0472">Membrane</keyword>